<organism evidence="1 2">
    <name type="scientific">Phytophthora megakarya</name>
    <dbReference type="NCBI Taxonomy" id="4795"/>
    <lineage>
        <taxon>Eukaryota</taxon>
        <taxon>Sar</taxon>
        <taxon>Stramenopiles</taxon>
        <taxon>Oomycota</taxon>
        <taxon>Peronosporomycetes</taxon>
        <taxon>Peronosporales</taxon>
        <taxon>Peronosporaceae</taxon>
        <taxon>Phytophthora</taxon>
    </lineage>
</organism>
<dbReference type="Proteomes" id="UP000198211">
    <property type="component" value="Unassembled WGS sequence"/>
</dbReference>
<sequence length="115" mass="13915">YEEFWLFGGVKRGLFGRMAYNKRSKATLLSIIKRSIKRRTHIMSDMFATCVCKRGTKEHTLENNRTLQSVWYSHSWVSHSENFVDPLTETHTKCLDSYLDEYMWWSWFFPKNYKE</sequence>
<dbReference type="InterPro" id="IPR053164">
    <property type="entry name" value="IS1016-like_transposase"/>
</dbReference>
<name>A0A225W0R9_9STRA</name>
<feature type="non-terminal residue" evidence="1">
    <location>
        <position position="1"/>
    </location>
</feature>
<dbReference type="AlphaFoldDB" id="A0A225W0R9"/>
<protein>
    <submittedName>
        <fullName evidence="1">Uncharacterized protein</fullName>
    </submittedName>
</protein>
<dbReference type="PANTHER" id="PTHR47163">
    <property type="entry name" value="DDE_TNP_IS1595 DOMAIN-CONTAINING PROTEIN"/>
    <property type="match status" value="1"/>
</dbReference>
<dbReference type="EMBL" id="NBNE01002271">
    <property type="protein sequence ID" value="OWZ10964.1"/>
    <property type="molecule type" value="Genomic_DNA"/>
</dbReference>
<keyword evidence="2" id="KW-1185">Reference proteome</keyword>
<dbReference type="OrthoDB" id="108710at2759"/>
<evidence type="ECO:0000313" key="1">
    <source>
        <dbReference type="EMBL" id="OWZ10964.1"/>
    </source>
</evidence>
<reference evidence="2" key="1">
    <citation type="submission" date="2017-03" db="EMBL/GenBank/DDBJ databases">
        <title>Phytopthora megakarya and P. palmivora, two closely related causual agents of cacao black pod achieved similar genome size and gene model numbers by different mechanisms.</title>
        <authorList>
            <person name="Ali S."/>
            <person name="Shao J."/>
            <person name="Larry D.J."/>
            <person name="Kronmiller B."/>
            <person name="Shen D."/>
            <person name="Strem M.D."/>
            <person name="Melnick R.L."/>
            <person name="Guiltinan M.J."/>
            <person name="Tyler B.M."/>
            <person name="Meinhardt L.W."/>
            <person name="Bailey B.A."/>
        </authorList>
    </citation>
    <scope>NUCLEOTIDE SEQUENCE [LARGE SCALE GENOMIC DNA]</scope>
    <source>
        <strain evidence="2">zdho120</strain>
    </source>
</reference>
<comment type="caution">
    <text evidence="1">The sequence shown here is derived from an EMBL/GenBank/DDBJ whole genome shotgun (WGS) entry which is preliminary data.</text>
</comment>
<proteinExistence type="predicted"/>
<accession>A0A225W0R9</accession>
<dbReference type="STRING" id="4795.A0A225W0R9"/>
<dbReference type="PANTHER" id="PTHR47163:SF3">
    <property type="entry name" value="PROTEIN CBG18017"/>
    <property type="match status" value="1"/>
</dbReference>
<evidence type="ECO:0000313" key="2">
    <source>
        <dbReference type="Proteomes" id="UP000198211"/>
    </source>
</evidence>
<gene>
    <name evidence="1" type="ORF">PHMEG_00016087</name>
</gene>